<proteinExistence type="predicted"/>
<organism evidence="1 2">
    <name type="scientific">Fodinibius roseus</name>
    <dbReference type="NCBI Taxonomy" id="1194090"/>
    <lineage>
        <taxon>Bacteria</taxon>
        <taxon>Pseudomonadati</taxon>
        <taxon>Balneolota</taxon>
        <taxon>Balneolia</taxon>
        <taxon>Balneolales</taxon>
        <taxon>Balneolaceae</taxon>
        <taxon>Fodinibius</taxon>
    </lineage>
</organism>
<dbReference type="STRING" id="1194090.SAMN05443144_11225"/>
<dbReference type="AlphaFoldDB" id="A0A1M5DSX2"/>
<dbReference type="Proteomes" id="UP000184041">
    <property type="component" value="Unassembled WGS sequence"/>
</dbReference>
<sequence>MFFQEVRVGLPKFLYRSLSEEGYNYYIFLLQ</sequence>
<accession>A0A1M5DSX2</accession>
<keyword evidence="2" id="KW-1185">Reference proteome</keyword>
<reference evidence="1 2" key="1">
    <citation type="submission" date="2016-11" db="EMBL/GenBank/DDBJ databases">
        <authorList>
            <person name="Jaros S."/>
            <person name="Januszkiewicz K."/>
            <person name="Wedrychowicz H."/>
        </authorList>
    </citation>
    <scope>NUCLEOTIDE SEQUENCE [LARGE SCALE GENOMIC DNA]</scope>
    <source>
        <strain evidence="1 2">DSM 21986</strain>
    </source>
</reference>
<name>A0A1M5DSX2_9BACT</name>
<dbReference type="EMBL" id="FQUS01000012">
    <property type="protein sequence ID" value="SHF70087.1"/>
    <property type="molecule type" value="Genomic_DNA"/>
</dbReference>
<gene>
    <name evidence="1" type="ORF">SAMN05443144_11225</name>
</gene>
<evidence type="ECO:0000313" key="1">
    <source>
        <dbReference type="EMBL" id="SHF70087.1"/>
    </source>
</evidence>
<protein>
    <submittedName>
        <fullName evidence="1">Uncharacterized protein</fullName>
    </submittedName>
</protein>
<evidence type="ECO:0000313" key="2">
    <source>
        <dbReference type="Proteomes" id="UP000184041"/>
    </source>
</evidence>